<keyword evidence="6" id="KW-0460">Magnesium</keyword>
<feature type="domain" description="PPM-type phosphatase" evidence="10">
    <location>
        <begin position="52"/>
        <end position="361"/>
    </location>
</feature>
<dbReference type="OrthoDB" id="420076at2759"/>
<dbReference type="Gene3D" id="3.60.40.10">
    <property type="entry name" value="PPM-type phosphatase domain"/>
    <property type="match status" value="1"/>
</dbReference>
<keyword evidence="12" id="KW-1185">Reference proteome</keyword>
<evidence type="ECO:0000256" key="8">
    <source>
        <dbReference type="ARBA" id="ARBA00023211"/>
    </source>
</evidence>
<sequence length="361" mass="40443">MVSGNNYLNMVKPCWKPLMEDDEDCVRKPTDQTGRTDGLLWYKDLGFHINGEFSMASIQANNLLEDQTQVESGALGSSNLGPHGTLVGVYDGHGGPEASRFVNDRLFAYLKKFAFEDQEMSANVIKKAFFATEDEFLALVREQWHICPQIASVGTCCLVGVICDGLVYVANAGDSRAVLGRGDRGVRGVSAIQLSTEHNASYASVRDELYSLHPDDPKIVVLKHSVWRVKGIIQVSRSIGDAYLKKSEFNREPLLAKFRLPEPFSKPVLNPEPSIYIHKLNPKDQFLIFASDGLWEHLSNAEAVDIVHNYPRNEQKGVGLMNYEIKNGASMVSLFFTVFLQHMYSFRHLYFAQSMKRKGGN</sequence>
<keyword evidence="8" id="KW-0464">Manganese</keyword>
<accession>A0A5N6P0M5</accession>
<organism evidence="11 12">
    <name type="scientific">Mikania micrantha</name>
    <name type="common">bitter vine</name>
    <dbReference type="NCBI Taxonomy" id="192012"/>
    <lineage>
        <taxon>Eukaryota</taxon>
        <taxon>Viridiplantae</taxon>
        <taxon>Streptophyta</taxon>
        <taxon>Embryophyta</taxon>
        <taxon>Tracheophyta</taxon>
        <taxon>Spermatophyta</taxon>
        <taxon>Magnoliopsida</taxon>
        <taxon>eudicotyledons</taxon>
        <taxon>Gunneridae</taxon>
        <taxon>Pentapetalae</taxon>
        <taxon>asterids</taxon>
        <taxon>campanulids</taxon>
        <taxon>Asterales</taxon>
        <taxon>Asteraceae</taxon>
        <taxon>Asteroideae</taxon>
        <taxon>Heliantheae alliance</taxon>
        <taxon>Eupatorieae</taxon>
        <taxon>Mikania</taxon>
    </lineage>
</organism>
<gene>
    <name evidence="11" type="ORF">E3N88_16296</name>
</gene>
<dbReference type="GO" id="GO:0046872">
    <property type="term" value="F:metal ion binding"/>
    <property type="evidence" value="ECO:0007669"/>
    <property type="project" value="UniProtKB-KW"/>
</dbReference>
<reference evidence="11 12" key="1">
    <citation type="submission" date="2019-05" db="EMBL/GenBank/DDBJ databases">
        <title>Mikania micrantha, genome provides insights into the molecular mechanism of rapid growth.</title>
        <authorList>
            <person name="Liu B."/>
        </authorList>
    </citation>
    <scope>NUCLEOTIDE SEQUENCE [LARGE SCALE GENOMIC DNA]</scope>
    <source>
        <strain evidence="11">NLD-2019</strain>
        <tissue evidence="11">Leaf</tissue>
    </source>
</reference>
<comment type="cofactor">
    <cofactor evidence="2">
        <name>Mg(2+)</name>
        <dbReference type="ChEBI" id="CHEBI:18420"/>
    </cofactor>
</comment>
<dbReference type="InterPro" id="IPR036457">
    <property type="entry name" value="PPM-type-like_dom_sf"/>
</dbReference>
<evidence type="ECO:0000256" key="9">
    <source>
        <dbReference type="RuleBase" id="RU003465"/>
    </source>
</evidence>
<evidence type="ECO:0000256" key="3">
    <source>
        <dbReference type="ARBA" id="ARBA00013081"/>
    </source>
</evidence>
<dbReference type="SUPFAM" id="SSF81606">
    <property type="entry name" value="PP2C-like"/>
    <property type="match status" value="1"/>
</dbReference>
<evidence type="ECO:0000313" key="11">
    <source>
        <dbReference type="EMBL" id="KAD5508593.1"/>
    </source>
</evidence>
<keyword evidence="7 9" id="KW-0904">Protein phosphatase</keyword>
<comment type="cofactor">
    <cofactor evidence="1">
        <name>Mn(2+)</name>
        <dbReference type="ChEBI" id="CHEBI:29035"/>
    </cofactor>
</comment>
<evidence type="ECO:0000256" key="4">
    <source>
        <dbReference type="ARBA" id="ARBA00022723"/>
    </source>
</evidence>
<dbReference type="GO" id="GO:0004722">
    <property type="term" value="F:protein serine/threonine phosphatase activity"/>
    <property type="evidence" value="ECO:0007669"/>
    <property type="project" value="UniProtKB-EC"/>
</dbReference>
<dbReference type="PROSITE" id="PS51746">
    <property type="entry name" value="PPM_2"/>
    <property type="match status" value="1"/>
</dbReference>
<dbReference type="InterPro" id="IPR015655">
    <property type="entry name" value="PP2C"/>
</dbReference>
<proteinExistence type="inferred from homology"/>
<dbReference type="Pfam" id="PF00481">
    <property type="entry name" value="PP2C"/>
    <property type="match status" value="1"/>
</dbReference>
<keyword evidence="5 9" id="KW-0378">Hydrolase</keyword>
<evidence type="ECO:0000313" key="12">
    <source>
        <dbReference type="Proteomes" id="UP000326396"/>
    </source>
</evidence>
<dbReference type="InterPro" id="IPR001932">
    <property type="entry name" value="PPM-type_phosphatase-like_dom"/>
</dbReference>
<dbReference type="EMBL" id="SZYD01000008">
    <property type="protein sequence ID" value="KAD5508593.1"/>
    <property type="molecule type" value="Genomic_DNA"/>
</dbReference>
<evidence type="ECO:0000256" key="2">
    <source>
        <dbReference type="ARBA" id="ARBA00001946"/>
    </source>
</evidence>
<evidence type="ECO:0000256" key="6">
    <source>
        <dbReference type="ARBA" id="ARBA00022842"/>
    </source>
</evidence>
<dbReference type="CDD" id="cd00143">
    <property type="entry name" value="PP2Cc"/>
    <property type="match status" value="1"/>
</dbReference>
<evidence type="ECO:0000259" key="10">
    <source>
        <dbReference type="PROSITE" id="PS51746"/>
    </source>
</evidence>
<evidence type="ECO:0000256" key="1">
    <source>
        <dbReference type="ARBA" id="ARBA00001936"/>
    </source>
</evidence>
<dbReference type="SMART" id="SM00332">
    <property type="entry name" value="PP2Cc"/>
    <property type="match status" value="1"/>
</dbReference>
<comment type="similarity">
    <text evidence="9">Belongs to the PP2C family.</text>
</comment>
<keyword evidence="4" id="KW-0479">Metal-binding</keyword>
<dbReference type="EC" id="3.1.3.16" evidence="3"/>
<protein>
    <recommendedName>
        <fullName evidence="3">protein-serine/threonine phosphatase</fullName>
        <ecNumber evidence="3">3.1.3.16</ecNumber>
    </recommendedName>
</protein>
<evidence type="ECO:0000256" key="5">
    <source>
        <dbReference type="ARBA" id="ARBA00022801"/>
    </source>
</evidence>
<dbReference type="PANTHER" id="PTHR47992">
    <property type="entry name" value="PROTEIN PHOSPHATASE"/>
    <property type="match status" value="1"/>
</dbReference>
<name>A0A5N6P0M5_9ASTR</name>
<dbReference type="Proteomes" id="UP000326396">
    <property type="component" value="Linkage Group LG16"/>
</dbReference>
<evidence type="ECO:0000256" key="7">
    <source>
        <dbReference type="ARBA" id="ARBA00022912"/>
    </source>
</evidence>
<dbReference type="AlphaFoldDB" id="A0A5N6P0M5"/>
<dbReference type="InterPro" id="IPR000222">
    <property type="entry name" value="PP2C_BS"/>
</dbReference>
<comment type="caution">
    <text evidence="11">The sequence shown here is derived from an EMBL/GenBank/DDBJ whole genome shotgun (WGS) entry which is preliminary data.</text>
</comment>
<dbReference type="PROSITE" id="PS01032">
    <property type="entry name" value="PPM_1"/>
    <property type="match status" value="1"/>
</dbReference>